<sequence>MSKNNGKFLLGGLLGAAAGIIGGILLAPKSGKETREEIAKLALEITKAVKTQVDETKSRVKDIFGKVSEEGTTKYKQVRDAVIAKVASVKTAGKEIDKDKYGKIVDEVLTDFKSDFEKSKSGLEKLAKYLKKDWAKISKALS</sequence>
<organism evidence="1 2">
    <name type="scientific">Candidatus Shapirobacteria bacterium RBG_13_44_7</name>
    <dbReference type="NCBI Taxonomy" id="1802149"/>
    <lineage>
        <taxon>Bacteria</taxon>
        <taxon>Candidatus Shapironibacteriota</taxon>
    </lineage>
</organism>
<comment type="caution">
    <text evidence="1">The sequence shown here is derived from an EMBL/GenBank/DDBJ whole genome shotgun (WGS) entry which is preliminary data.</text>
</comment>
<reference evidence="1 2" key="1">
    <citation type="journal article" date="2016" name="Nat. Commun.">
        <title>Thousands of microbial genomes shed light on interconnected biogeochemical processes in an aquifer system.</title>
        <authorList>
            <person name="Anantharaman K."/>
            <person name="Brown C.T."/>
            <person name="Hug L.A."/>
            <person name="Sharon I."/>
            <person name="Castelle C.J."/>
            <person name="Probst A.J."/>
            <person name="Thomas B.C."/>
            <person name="Singh A."/>
            <person name="Wilkins M.J."/>
            <person name="Karaoz U."/>
            <person name="Brodie E.L."/>
            <person name="Williams K.H."/>
            <person name="Hubbard S.S."/>
            <person name="Banfield J.F."/>
        </authorList>
    </citation>
    <scope>NUCLEOTIDE SEQUENCE [LARGE SCALE GENOMIC DNA]</scope>
</reference>
<dbReference type="AlphaFoldDB" id="A0A1F7SFZ1"/>
<dbReference type="PANTHER" id="PTHR35792:SF2">
    <property type="entry name" value="GENERAL STRESS PROTEIN"/>
    <property type="match status" value="1"/>
</dbReference>
<evidence type="ECO:0000313" key="1">
    <source>
        <dbReference type="EMBL" id="OGL52702.1"/>
    </source>
</evidence>
<evidence type="ECO:0000313" key="2">
    <source>
        <dbReference type="Proteomes" id="UP000185874"/>
    </source>
</evidence>
<proteinExistence type="predicted"/>
<dbReference type="Gene3D" id="1.20.120.20">
    <property type="entry name" value="Apolipoprotein"/>
    <property type="match status" value="1"/>
</dbReference>
<accession>A0A1F7SFZ1</accession>
<evidence type="ECO:0008006" key="3">
    <source>
        <dbReference type="Google" id="ProtNLM"/>
    </source>
</evidence>
<dbReference type="Pfam" id="PF12732">
    <property type="entry name" value="YtxH"/>
    <property type="match status" value="1"/>
</dbReference>
<dbReference type="EMBL" id="MGDJ01000023">
    <property type="protein sequence ID" value="OGL52702.1"/>
    <property type="molecule type" value="Genomic_DNA"/>
</dbReference>
<dbReference type="PANTHER" id="PTHR35792">
    <property type="entry name" value="GENERAL STRESS PROTEIN"/>
    <property type="match status" value="1"/>
</dbReference>
<gene>
    <name evidence="1" type="ORF">A3K55_01775</name>
</gene>
<dbReference type="InterPro" id="IPR052928">
    <property type="entry name" value="Desiccation-related_membrane"/>
</dbReference>
<dbReference type="InterPro" id="IPR024623">
    <property type="entry name" value="YtxH"/>
</dbReference>
<dbReference type="Proteomes" id="UP000185874">
    <property type="component" value="Unassembled WGS sequence"/>
</dbReference>
<protein>
    <recommendedName>
        <fullName evidence="3">Gas vesicle protein</fullName>
    </recommendedName>
</protein>
<name>A0A1F7SFZ1_9BACT</name>